<dbReference type="SUPFAM" id="SSF49265">
    <property type="entry name" value="Fibronectin type III"/>
    <property type="match status" value="1"/>
</dbReference>
<evidence type="ECO:0008006" key="4">
    <source>
        <dbReference type="Google" id="ProtNLM"/>
    </source>
</evidence>
<evidence type="ECO:0000313" key="3">
    <source>
        <dbReference type="Proteomes" id="UP000249046"/>
    </source>
</evidence>
<evidence type="ECO:0000313" key="2">
    <source>
        <dbReference type="EMBL" id="PZQ15489.1"/>
    </source>
</evidence>
<feature type="signal peptide" evidence="1">
    <location>
        <begin position="1"/>
        <end position="17"/>
    </location>
</feature>
<dbReference type="AlphaFoldDB" id="A0A2W5KHM4"/>
<dbReference type="InterPro" id="IPR013783">
    <property type="entry name" value="Ig-like_fold"/>
</dbReference>
<dbReference type="Gene3D" id="2.60.40.10">
    <property type="entry name" value="Immunoglobulins"/>
    <property type="match status" value="1"/>
</dbReference>
<dbReference type="InterPro" id="IPR003961">
    <property type="entry name" value="FN3_dom"/>
</dbReference>
<dbReference type="EMBL" id="QFPO01000006">
    <property type="protein sequence ID" value="PZQ15489.1"/>
    <property type="molecule type" value="Genomic_DNA"/>
</dbReference>
<comment type="caution">
    <text evidence="2">The sequence shown here is derived from an EMBL/GenBank/DDBJ whole genome shotgun (WGS) entry which is preliminary data.</text>
</comment>
<protein>
    <recommendedName>
        <fullName evidence="4">Fibronectin type III domain-containing protein</fullName>
    </recommendedName>
</protein>
<accession>A0A2W5KHM4</accession>
<sequence length="116" mass="12851">MRWRWIVLAALTGHAVAAEPAPESTLRWKARDEAGTYGYLIYRSDAEAGPFRRINARIVPKQSNPDVGYVYIDRDVVPGKTYYYRIDGVSEAGVKKPLSPVLPKTIGPAHAPAKGR</sequence>
<gene>
    <name evidence="2" type="ORF">DI564_09190</name>
</gene>
<feature type="chain" id="PRO_5015959517" description="Fibronectin type III domain-containing protein" evidence="1">
    <location>
        <begin position="18"/>
        <end position="116"/>
    </location>
</feature>
<organism evidence="2 3">
    <name type="scientific">Rhodanobacter denitrificans</name>
    <dbReference type="NCBI Taxonomy" id="666685"/>
    <lineage>
        <taxon>Bacteria</taxon>
        <taxon>Pseudomonadati</taxon>
        <taxon>Pseudomonadota</taxon>
        <taxon>Gammaproteobacteria</taxon>
        <taxon>Lysobacterales</taxon>
        <taxon>Rhodanobacteraceae</taxon>
        <taxon>Rhodanobacter</taxon>
    </lineage>
</organism>
<name>A0A2W5KHM4_9GAMM</name>
<proteinExistence type="predicted"/>
<dbReference type="InterPro" id="IPR036116">
    <property type="entry name" value="FN3_sf"/>
</dbReference>
<reference evidence="2 3" key="1">
    <citation type="submission" date="2017-08" db="EMBL/GenBank/DDBJ databases">
        <title>Infants hospitalized years apart are colonized by the same room-sourced microbial strains.</title>
        <authorList>
            <person name="Brooks B."/>
            <person name="Olm M.R."/>
            <person name="Firek B.A."/>
            <person name="Baker R."/>
            <person name="Thomas B.C."/>
            <person name="Morowitz M.J."/>
            <person name="Banfield J.F."/>
        </authorList>
    </citation>
    <scope>NUCLEOTIDE SEQUENCE [LARGE SCALE GENOMIC DNA]</scope>
    <source>
        <strain evidence="2">S2_005_003_R2_42</strain>
    </source>
</reference>
<dbReference type="Proteomes" id="UP000249046">
    <property type="component" value="Unassembled WGS sequence"/>
</dbReference>
<keyword evidence="1" id="KW-0732">Signal</keyword>
<dbReference type="CDD" id="cd00063">
    <property type="entry name" value="FN3"/>
    <property type="match status" value="1"/>
</dbReference>
<evidence type="ECO:0000256" key="1">
    <source>
        <dbReference type="SAM" id="SignalP"/>
    </source>
</evidence>